<sequence>MLKALNAGRDEVKRVDQSNPEYVDRVDERIRSRGNWFGF</sequence>
<dbReference type="EMBL" id="MK500361">
    <property type="protein sequence ID" value="QBK87596.1"/>
    <property type="molecule type" value="Genomic_DNA"/>
</dbReference>
<accession>A0A481YYQ7</accession>
<gene>
    <name evidence="1" type="ORF">LCMAC201_05090</name>
</gene>
<evidence type="ECO:0000313" key="1">
    <source>
        <dbReference type="EMBL" id="QBK87596.1"/>
    </source>
</evidence>
<proteinExistence type="predicted"/>
<reference evidence="1" key="1">
    <citation type="journal article" date="2019" name="MBio">
        <title>Virus Genomes from Deep Sea Sediments Expand the Ocean Megavirome and Support Independent Origins of Viral Gigantism.</title>
        <authorList>
            <person name="Backstrom D."/>
            <person name="Yutin N."/>
            <person name="Jorgensen S.L."/>
            <person name="Dharamshi J."/>
            <person name="Homa F."/>
            <person name="Zaremba-Niedwiedzka K."/>
            <person name="Spang A."/>
            <person name="Wolf Y.I."/>
            <person name="Koonin E.V."/>
            <person name="Ettema T.J."/>
        </authorList>
    </citation>
    <scope>NUCLEOTIDE SEQUENCE</scope>
</reference>
<name>A0A481YYQ7_9VIRU</name>
<organism evidence="1">
    <name type="scientific">Marseillevirus LCMAC201</name>
    <dbReference type="NCBI Taxonomy" id="2506605"/>
    <lineage>
        <taxon>Viruses</taxon>
        <taxon>Varidnaviria</taxon>
        <taxon>Bamfordvirae</taxon>
        <taxon>Nucleocytoviricota</taxon>
        <taxon>Megaviricetes</taxon>
        <taxon>Pimascovirales</taxon>
        <taxon>Pimascovirales incertae sedis</taxon>
        <taxon>Marseilleviridae</taxon>
    </lineage>
</organism>
<protein>
    <submittedName>
        <fullName evidence="1">Uncharacterized protein</fullName>
    </submittedName>
</protein>